<dbReference type="RefSeq" id="XP_041226607.1">
    <property type="nucleotide sequence ID" value="XM_041376946.1"/>
</dbReference>
<protein>
    <submittedName>
        <fullName evidence="1">Uncharacterized protein</fullName>
    </submittedName>
</protein>
<dbReference type="Proteomes" id="UP001195769">
    <property type="component" value="Unassembled WGS sequence"/>
</dbReference>
<gene>
    <name evidence="1" type="ORF">F5891DRAFT_979914</name>
</gene>
<name>A0AAD4HLY0_9AGAM</name>
<evidence type="ECO:0000313" key="2">
    <source>
        <dbReference type="Proteomes" id="UP001195769"/>
    </source>
</evidence>
<dbReference type="Pfam" id="PF18759">
    <property type="entry name" value="Plavaka"/>
    <property type="match status" value="1"/>
</dbReference>
<reference evidence="1" key="1">
    <citation type="journal article" date="2020" name="New Phytol.">
        <title>Comparative genomics reveals dynamic genome evolution in host specialist ectomycorrhizal fungi.</title>
        <authorList>
            <person name="Lofgren L.A."/>
            <person name="Nguyen N.H."/>
            <person name="Vilgalys R."/>
            <person name="Ruytinx J."/>
            <person name="Liao H.L."/>
            <person name="Branco S."/>
            <person name="Kuo A."/>
            <person name="LaButti K."/>
            <person name="Lipzen A."/>
            <person name="Andreopoulos W."/>
            <person name="Pangilinan J."/>
            <person name="Riley R."/>
            <person name="Hundley H."/>
            <person name="Na H."/>
            <person name="Barry K."/>
            <person name="Grigoriev I.V."/>
            <person name="Stajich J.E."/>
            <person name="Kennedy P.G."/>
        </authorList>
    </citation>
    <scope>NUCLEOTIDE SEQUENCE</scope>
    <source>
        <strain evidence="1">FC203</strain>
    </source>
</reference>
<proteinExistence type="predicted"/>
<dbReference type="GeneID" id="64671244"/>
<sequence>MKAAGWRRALGAIMVDTNFPLCNGLAGGVSPFNEFKTRDCGGYIADTPYDPYNSGFQREEANSDFGEFTENTAGSTATTRADRLISKEMQGHPLQQARETNIWYPFDGLGEWSLAKFLVKNLSQTQIDKFLKLDWFQTRERPQFKSKDELFFYMQQLPGRGPKWQCTKLKLKGYESEQAIHLIWRDALKVTKQLFANPVYAKHMCYDPHYIYQGQEHQFGEFWTSGDAWKIQDQLPEGATIVPIVLASDKTPVTRHTGGLEMHPLFLTIGNIQANVRMKATSHVWRCTAFMPTPTFVVNSDFQTLLHARLWHKCMDLVCSNLKVAAHVGEYMVDPSARMCYCFTPLINHVADLPKQLMITCVMKNSSPVTTATHKEFGDETPHPPRNGSDTYTLIQQLCNCVDPWNLIVFVREAKKLHLSGVHLPYWRNWRHSNPARFLTPEILHALHKFFFDHVLKWIKQIMGHELDVWFKSHHKRTGICHFSGGVSHVNQMTGREHRDIQCMIVPTLWGVASPGFIRAGKGGAKDDFFIPKLELMQSFTCAIFHVGSLMQWTADVSERLLITHCKHPFECTSRQQDFVSQIAHILDREEAIRLFDLYMLLSSSSSMPGQDPLINAIIMEDEEIASTETDPTLAWVSNANPAAQLRLQAPHPVRNHFLKGILSDNACIAFNVTVKADCSRLKSCRVSKFMPSHLPLIFLEGTATPCYLTRRAMVVMMGLMLLKYEPYSNQPSPEVPSDRVIRYITHAVEIIPVYQGPLGKDVNSGNSLEVFDDYFLNNFADKELYHSLSVISDN</sequence>
<accession>A0AAD4HLY0</accession>
<evidence type="ECO:0000313" key="1">
    <source>
        <dbReference type="EMBL" id="KAG1901031.1"/>
    </source>
</evidence>
<dbReference type="InterPro" id="IPR041078">
    <property type="entry name" value="Plavaka"/>
</dbReference>
<organism evidence="1 2">
    <name type="scientific">Suillus fuscotomentosus</name>
    <dbReference type="NCBI Taxonomy" id="1912939"/>
    <lineage>
        <taxon>Eukaryota</taxon>
        <taxon>Fungi</taxon>
        <taxon>Dikarya</taxon>
        <taxon>Basidiomycota</taxon>
        <taxon>Agaricomycotina</taxon>
        <taxon>Agaricomycetes</taxon>
        <taxon>Agaricomycetidae</taxon>
        <taxon>Boletales</taxon>
        <taxon>Suillineae</taxon>
        <taxon>Suillaceae</taxon>
        <taxon>Suillus</taxon>
    </lineage>
</organism>
<comment type="caution">
    <text evidence="1">The sequence shown here is derived from an EMBL/GenBank/DDBJ whole genome shotgun (WGS) entry which is preliminary data.</text>
</comment>
<dbReference type="EMBL" id="JABBWK010000024">
    <property type="protein sequence ID" value="KAG1901031.1"/>
    <property type="molecule type" value="Genomic_DNA"/>
</dbReference>
<keyword evidence="2" id="KW-1185">Reference proteome</keyword>
<dbReference type="AlphaFoldDB" id="A0AAD4HLY0"/>